<protein>
    <submittedName>
        <fullName evidence="1">Uncharacterized protein</fullName>
    </submittedName>
</protein>
<sequence>MAKSSSNGDLCDRAIQIIEALPADQNIRGYPLPKLNKWKKLGINEAIHASKEAWMHAKYSEEISTYPTCFKLFSDLLRERSPKDYMPFEAKQYGFEDFKSFSN</sequence>
<dbReference type="EMBL" id="OIVN01005657">
    <property type="protein sequence ID" value="SPD23473.1"/>
    <property type="molecule type" value="Genomic_DNA"/>
</dbReference>
<name>A0A2N9IHE4_FAGSY</name>
<gene>
    <name evidence="1" type="ORF">FSB_LOCUS51355</name>
</gene>
<accession>A0A2N9IHE4</accession>
<organism evidence="1">
    <name type="scientific">Fagus sylvatica</name>
    <name type="common">Beechnut</name>
    <dbReference type="NCBI Taxonomy" id="28930"/>
    <lineage>
        <taxon>Eukaryota</taxon>
        <taxon>Viridiplantae</taxon>
        <taxon>Streptophyta</taxon>
        <taxon>Embryophyta</taxon>
        <taxon>Tracheophyta</taxon>
        <taxon>Spermatophyta</taxon>
        <taxon>Magnoliopsida</taxon>
        <taxon>eudicotyledons</taxon>
        <taxon>Gunneridae</taxon>
        <taxon>Pentapetalae</taxon>
        <taxon>rosids</taxon>
        <taxon>fabids</taxon>
        <taxon>Fagales</taxon>
        <taxon>Fagaceae</taxon>
        <taxon>Fagus</taxon>
    </lineage>
</organism>
<reference evidence="1" key="1">
    <citation type="submission" date="2018-02" db="EMBL/GenBank/DDBJ databases">
        <authorList>
            <person name="Cohen D.B."/>
            <person name="Kent A.D."/>
        </authorList>
    </citation>
    <scope>NUCLEOTIDE SEQUENCE</scope>
</reference>
<dbReference type="AlphaFoldDB" id="A0A2N9IHE4"/>
<evidence type="ECO:0000313" key="1">
    <source>
        <dbReference type="EMBL" id="SPD23473.1"/>
    </source>
</evidence>
<proteinExistence type="predicted"/>